<evidence type="ECO:0000256" key="3">
    <source>
        <dbReference type="ARBA" id="ARBA00022452"/>
    </source>
</evidence>
<keyword evidence="10" id="KW-0675">Receptor</keyword>
<dbReference type="Proteomes" id="UP000229378">
    <property type="component" value="Unassembled WGS sequence"/>
</dbReference>
<dbReference type="Gene3D" id="3.55.50.30">
    <property type="match status" value="1"/>
</dbReference>
<dbReference type="InterPro" id="IPR036942">
    <property type="entry name" value="Beta-barrel_TonB_sf"/>
</dbReference>
<dbReference type="Pfam" id="PF07715">
    <property type="entry name" value="Plug"/>
    <property type="match status" value="1"/>
</dbReference>
<protein>
    <submittedName>
        <fullName evidence="10">TonB-dependent receptor</fullName>
    </submittedName>
</protein>
<accession>A0A2G4U055</accession>
<feature type="signal peptide" evidence="8">
    <location>
        <begin position="1"/>
        <end position="31"/>
    </location>
</feature>
<dbReference type="InterPro" id="IPR039426">
    <property type="entry name" value="TonB-dep_rcpt-like"/>
</dbReference>
<keyword evidence="5 7" id="KW-0472">Membrane</keyword>
<evidence type="ECO:0000259" key="9">
    <source>
        <dbReference type="SMART" id="SM00965"/>
    </source>
</evidence>
<name>A0A2G4U055_YERBE</name>
<keyword evidence="6 7" id="KW-0998">Cell outer membrane</keyword>
<keyword evidence="8" id="KW-0732">Signal</keyword>
<evidence type="ECO:0000256" key="4">
    <source>
        <dbReference type="ARBA" id="ARBA00022692"/>
    </source>
</evidence>
<dbReference type="SUPFAM" id="SSF56935">
    <property type="entry name" value="Porins"/>
    <property type="match status" value="1"/>
</dbReference>
<reference evidence="10 11" key="1">
    <citation type="submission" date="2017-10" db="EMBL/GenBank/DDBJ databases">
        <authorList>
            <person name="Banno H."/>
            <person name="Chua N.-H."/>
        </authorList>
    </citation>
    <scope>NUCLEOTIDE SEQUENCE [LARGE SCALE GENOMIC DNA]</scope>
    <source>
        <strain evidence="10 11">SCPM-O-B-7607</strain>
    </source>
</reference>
<comment type="caution">
    <text evidence="10">The sequence shown here is derived from an EMBL/GenBank/DDBJ whole genome shotgun (WGS) entry which is preliminary data.</text>
</comment>
<dbReference type="Pfam" id="PF07660">
    <property type="entry name" value="STN"/>
    <property type="match status" value="1"/>
</dbReference>
<comment type="similarity">
    <text evidence="7">Belongs to the TonB-dependent receptor family.</text>
</comment>
<proteinExistence type="inferred from homology"/>
<dbReference type="SMART" id="SM00965">
    <property type="entry name" value="STN"/>
    <property type="match status" value="1"/>
</dbReference>
<feature type="chain" id="PRO_5013928925" evidence="8">
    <location>
        <begin position="32"/>
        <end position="924"/>
    </location>
</feature>
<dbReference type="PROSITE" id="PS52016">
    <property type="entry name" value="TONB_DEPENDENT_REC_3"/>
    <property type="match status" value="1"/>
</dbReference>
<dbReference type="Gene3D" id="2.40.170.20">
    <property type="entry name" value="TonB-dependent receptor, beta-barrel domain"/>
    <property type="match status" value="2"/>
</dbReference>
<evidence type="ECO:0000256" key="5">
    <source>
        <dbReference type="ARBA" id="ARBA00023136"/>
    </source>
</evidence>
<evidence type="ECO:0000256" key="2">
    <source>
        <dbReference type="ARBA" id="ARBA00022448"/>
    </source>
</evidence>
<evidence type="ECO:0000256" key="7">
    <source>
        <dbReference type="PROSITE-ProRule" id="PRU01360"/>
    </source>
</evidence>
<gene>
    <name evidence="10" type="ORF">CS533_15235</name>
</gene>
<evidence type="ECO:0000256" key="6">
    <source>
        <dbReference type="ARBA" id="ARBA00023237"/>
    </source>
</evidence>
<organism evidence="10 11">
    <name type="scientific">Yersinia bercovieri</name>
    <dbReference type="NCBI Taxonomy" id="634"/>
    <lineage>
        <taxon>Bacteria</taxon>
        <taxon>Pseudomonadati</taxon>
        <taxon>Pseudomonadota</taxon>
        <taxon>Gammaproteobacteria</taxon>
        <taxon>Enterobacterales</taxon>
        <taxon>Yersiniaceae</taxon>
        <taxon>Yersinia</taxon>
    </lineage>
</organism>
<feature type="domain" description="Secretin/TonB short N-terminal" evidence="9">
    <location>
        <begin position="56"/>
        <end position="106"/>
    </location>
</feature>
<evidence type="ECO:0000256" key="1">
    <source>
        <dbReference type="ARBA" id="ARBA00004571"/>
    </source>
</evidence>
<dbReference type="InterPro" id="IPR011662">
    <property type="entry name" value="Secretin/TonB_short_N"/>
</dbReference>
<dbReference type="InterPro" id="IPR012910">
    <property type="entry name" value="Plug_dom"/>
</dbReference>
<sequence length="924" mass="103236">MMIKNKNKYSGIAVLSALALATLMVTQGVKAADLQLNLAAQPLANAIANVAKQGQLHVIFDESELRQLRAPAVSGNYSPQAALQQLLAGSGLELIASGKGYVIRPMLAAGVNGGSMVLPITSVMGEAGGRAAVDNLMSAPQLVTSEEIRQRPTGNGNITELLRTNPAVQFSNSGNTSLTQGEIKPGAISIHGSSSYQNAYKLDGVSFNNDIDPASDGNGETITRVDSGDQGMYIDSRLIDSVNVFDNNIPVEYGGFTGGTVDVTSRRWRGENSGHLYYRETRSAWNKVFTDPDMQFDSAKNDTSRPARYQPKYNKQSFGGWFEAGITDNMGIVFSASQRLSDIPSYTSGGDGLQLGPNNELEVVSATPGYRSQKRVSDNYFAKLSWDANERTSAHLSANYSAYTSTLFSSSVINSGYDNDHNGLSTTLQLEHRFDIASLDFTAGYQQLTDERTNDVKDFYTLEDYVTDWRNPQFYNNGGQGDLTTRQNSATAKGVLRFNEFTALGLQHSPNLGFEFNKTDARYTRDRDYYRYKFSGSADDVASLTEASYITRFRAGNYEAGYINYALFLDDSMQYGRLTVRPGVRLDRDDFVQKTNIAPRLSSSLDLFGTGDTVLIAGANRYYGRSMLTYALYEAQNAGMEHCYYFCSLDPAENEWDGVKDFEGIDSLSTPYNDELSFALQQQVMQSVWRLQYVHREGYDEVRSRTKYRNPNSAAQARIRTFDNGGRSSNDSVSLSVSNSKPWELASTTHAFTGSLSWQQSKSNTPKDQGYAFFDPNTKLDSDKVWYDGKVINAADLPSTNFNSPWRLNLELTSEWQEYNLTFYNLWQWRSSRSQAVRYQNEYYTDINSGTQMLKYEKTHFASNFIWDSKVTWQPDFAYGVGISVEVNNLQNKRNVADTFVYGDRVLHSYDPGRQFWLQLSYDL</sequence>
<keyword evidence="3 7" id="KW-1134">Transmembrane beta strand</keyword>
<keyword evidence="2 7" id="KW-0813">Transport</keyword>
<dbReference type="AlphaFoldDB" id="A0A2G4U055"/>
<keyword evidence="4 7" id="KW-0812">Transmembrane</keyword>
<dbReference type="InterPro" id="IPR037066">
    <property type="entry name" value="Plug_dom_sf"/>
</dbReference>
<evidence type="ECO:0000313" key="11">
    <source>
        <dbReference type="Proteomes" id="UP000229378"/>
    </source>
</evidence>
<evidence type="ECO:0000313" key="10">
    <source>
        <dbReference type="EMBL" id="PHZ26639.1"/>
    </source>
</evidence>
<dbReference type="EMBL" id="PEHN01000017">
    <property type="protein sequence ID" value="PHZ26639.1"/>
    <property type="molecule type" value="Genomic_DNA"/>
</dbReference>
<comment type="subcellular location">
    <subcellularLocation>
        <location evidence="1 7">Cell outer membrane</location>
        <topology evidence="1 7">Multi-pass membrane protein</topology>
    </subcellularLocation>
</comment>
<evidence type="ECO:0000256" key="8">
    <source>
        <dbReference type="SAM" id="SignalP"/>
    </source>
</evidence>
<dbReference type="Gene3D" id="2.170.130.10">
    <property type="entry name" value="TonB-dependent receptor, plug domain"/>
    <property type="match status" value="1"/>
</dbReference>
<dbReference type="GO" id="GO:0009279">
    <property type="term" value="C:cell outer membrane"/>
    <property type="evidence" value="ECO:0007669"/>
    <property type="project" value="UniProtKB-SubCell"/>
</dbReference>